<dbReference type="Proteomes" id="UP000708208">
    <property type="component" value="Unassembled WGS sequence"/>
</dbReference>
<feature type="non-terminal residue" evidence="1">
    <location>
        <position position="24"/>
    </location>
</feature>
<comment type="caution">
    <text evidence="1">The sequence shown here is derived from an EMBL/GenBank/DDBJ whole genome shotgun (WGS) entry which is preliminary data.</text>
</comment>
<evidence type="ECO:0000313" key="2">
    <source>
        <dbReference type="Proteomes" id="UP000708208"/>
    </source>
</evidence>
<sequence length="24" mass="2807">MEDFDPWKNNTRTVTIHVGAIYAK</sequence>
<organism evidence="1 2">
    <name type="scientific">Allacma fusca</name>
    <dbReference type="NCBI Taxonomy" id="39272"/>
    <lineage>
        <taxon>Eukaryota</taxon>
        <taxon>Metazoa</taxon>
        <taxon>Ecdysozoa</taxon>
        <taxon>Arthropoda</taxon>
        <taxon>Hexapoda</taxon>
        <taxon>Collembola</taxon>
        <taxon>Symphypleona</taxon>
        <taxon>Sminthuridae</taxon>
        <taxon>Allacma</taxon>
    </lineage>
</organism>
<evidence type="ECO:0000313" key="1">
    <source>
        <dbReference type="EMBL" id="CAG7833123.1"/>
    </source>
</evidence>
<accession>A0A8J2LJK2</accession>
<dbReference type="EMBL" id="CAJVCH010568633">
    <property type="protein sequence ID" value="CAG7833123.1"/>
    <property type="molecule type" value="Genomic_DNA"/>
</dbReference>
<dbReference type="AlphaFoldDB" id="A0A8J2LJK2"/>
<name>A0A8J2LJK2_9HEXA</name>
<protein>
    <submittedName>
        <fullName evidence="1">Uncharacterized protein</fullName>
    </submittedName>
</protein>
<keyword evidence="2" id="KW-1185">Reference proteome</keyword>
<proteinExistence type="predicted"/>
<gene>
    <name evidence="1" type="ORF">AFUS01_LOCUS42769</name>
</gene>
<reference evidence="1" key="1">
    <citation type="submission" date="2021-06" db="EMBL/GenBank/DDBJ databases">
        <authorList>
            <person name="Hodson N. C."/>
            <person name="Mongue J. A."/>
            <person name="Jaron S. K."/>
        </authorList>
    </citation>
    <scope>NUCLEOTIDE SEQUENCE</scope>
</reference>